<feature type="domain" description="RDD" evidence="8">
    <location>
        <begin position="70"/>
        <end position="140"/>
    </location>
</feature>
<evidence type="ECO:0000313" key="10">
    <source>
        <dbReference type="Proteomes" id="UP000469215"/>
    </source>
</evidence>
<comment type="caution">
    <text evidence="9">The sequence shown here is derived from an EMBL/GenBank/DDBJ whole genome shotgun (WGS) entry which is preliminary data.</text>
</comment>
<dbReference type="AlphaFoldDB" id="A0A6N9H5T1"/>
<dbReference type="PANTHER" id="PTHR36115">
    <property type="entry name" value="PROLINE-RICH ANTIGEN HOMOLOG-RELATED"/>
    <property type="match status" value="1"/>
</dbReference>
<dbReference type="Pfam" id="PF06271">
    <property type="entry name" value="RDD"/>
    <property type="match status" value="1"/>
</dbReference>
<dbReference type="RefSeq" id="WP_160952425.1">
    <property type="nucleotide sequence ID" value="NZ_WWEQ01000008.1"/>
</dbReference>
<evidence type="ECO:0000256" key="7">
    <source>
        <dbReference type="SAM" id="Phobius"/>
    </source>
</evidence>
<evidence type="ECO:0000256" key="4">
    <source>
        <dbReference type="ARBA" id="ARBA00022989"/>
    </source>
</evidence>
<keyword evidence="4 7" id="KW-1133">Transmembrane helix</keyword>
<keyword evidence="10" id="KW-1185">Reference proteome</keyword>
<keyword evidence="3 7" id="KW-0812">Transmembrane</keyword>
<protein>
    <submittedName>
        <fullName evidence="9">RDD family protein</fullName>
    </submittedName>
</protein>
<name>A0A6N9H5T1_9MICO</name>
<evidence type="ECO:0000313" key="9">
    <source>
        <dbReference type="EMBL" id="MYM18984.1"/>
    </source>
</evidence>
<dbReference type="Proteomes" id="UP000469215">
    <property type="component" value="Unassembled WGS sequence"/>
</dbReference>
<keyword evidence="2" id="KW-1003">Cell membrane</keyword>
<evidence type="ECO:0000256" key="3">
    <source>
        <dbReference type="ARBA" id="ARBA00022692"/>
    </source>
</evidence>
<evidence type="ECO:0000259" key="8">
    <source>
        <dbReference type="Pfam" id="PF06271"/>
    </source>
</evidence>
<evidence type="ECO:0000256" key="5">
    <source>
        <dbReference type="ARBA" id="ARBA00023136"/>
    </source>
</evidence>
<dbReference type="InterPro" id="IPR051791">
    <property type="entry name" value="Pra-immunoreactive"/>
</dbReference>
<comment type="subcellular location">
    <subcellularLocation>
        <location evidence="1">Cell membrane</location>
        <topology evidence="1">Multi-pass membrane protein</topology>
    </subcellularLocation>
</comment>
<keyword evidence="5 7" id="KW-0472">Membrane</keyword>
<gene>
    <name evidence="9" type="ORF">GSY69_03060</name>
</gene>
<organism evidence="9 10">
    <name type="scientific">Brevibacterium rongguiense</name>
    <dbReference type="NCBI Taxonomy" id="2695267"/>
    <lineage>
        <taxon>Bacteria</taxon>
        <taxon>Bacillati</taxon>
        <taxon>Actinomycetota</taxon>
        <taxon>Actinomycetes</taxon>
        <taxon>Micrococcales</taxon>
        <taxon>Brevibacteriaceae</taxon>
        <taxon>Brevibacterium</taxon>
    </lineage>
</organism>
<accession>A0A6N9H5T1</accession>
<reference evidence="9 10" key="1">
    <citation type="submission" date="2020-01" db="EMBL/GenBank/DDBJ databases">
        <authorList>
            <person name="Deng T."/>
        </authorList>
    </citation>
    <scope>NUCLEOTIDE SEQUENCE [LARGE SCALE GENOMIC DNA]</scope>
    <source>
        <strain evidence="9 10">5221</strain>
    </source>
</reference>
<dbReference type="GO" id="GO:0005886">
    <property type="term" value="C:plasma membrane"/>
    <property type="evidence" value="ECO:0007669"/>
    <property type="project" value="UniProtKB-SubCell"/>
</dbReference>
<feature type="region of interest" description="Disordered" evidence="6">
    <location>
        <begin position="1"/>
        <end position="29"/>
    </location>
</feature>
<dbReference type="InterPro" id="IPR010432">
    <property type="entry name" value="RDD"/>
</dbReference>
<evidence type="ECO:0000256" key="2">
    <source>
        <dbReference type="ARBA" id="ARBA00022475"/>
    </source>
</evidence>
<evidence type="ECO:0000256" key="1">
    <source>
        <dbReference type="ARBA" id="ARBA00004651"/>
    </source>
</evidence>
<sequence length="147" mass="16168">MVNREDIGSWLEGPRSPLPEGSWPGERLGLPQTGRGSTAAIWRRLVSLCIDYTLCRLISLAFFHDSGLWTIAIFALENWLLQASLGATVGQRLMGITTIDSRGGRARVLPLLVRAVLLCLVVPAVIFNRDHRGLHDLAANTAVVRTR</sequence>
<feature type="transmembrane region" description="Helical" evidence="7">
    <location>
        <begin position="108"/>
        <end position="127"/>
    </location>
</feature>
<proteinExistence type="predicted"/>
<evidence type="ECO:0000256" key="6">
    <source>
        <dbReference type="SAM" id="MobiDB-lite"/>
    </source>
</evidence>
<dbReference type="EMBL" id="WWEQ01000008">
    <property type="protein sequence ID" value="MYM18984.1"/>
    <property type="molecule type" value="Genomic_DNA"/>
</dbReference>
<dbReference type="PANTHER" id="PTHR36115:SF6">
    <property type="entry name" value="PROLINE-RICH ANTIGEN HOMOLOG"/>
    <property type="match status" value="1"/>
</dbReference>